<keyword evidence="1" id="KW-0117">Actin capping</keyword>
<feature type="region of interest" description="Disordered" evidence="3">
    <location>
        <begin position="775"/>
        <end position="834"/>
    </location>
</feature>
<dbReference type="CDD" id="cd11290">
    <property type="entry name" value="gelsolin_S1_like"/>
    <property type="match status" value="1"/>
</dbReference>
<dbReference type="SMART" id="SM00262">
    <property type="entry name" value="GEL"/>
    <property type="match status" value="6"/>
</dbReference>
<dbReference type="EMBL" id="BTGU01000001">
    <property type="protein sequence ID" value="GMN23781.1"/>
    <property type="molecule type" value="Genomic_DNA"/>
</dbReference>
<dbReference type="CDD" id="cd11293">
    <property type="entry name" value="gelsolin_S4_like"/>
    <property type="match status" value="1"/>
</dbReference>
<dbReference type="SUPFAM" id="SSF47050">
    <property type="entry name" value="VHP, Villin headpiece domain"/>
    <property type="match status" value="1"/>
</dbReference>
<dbReference type="CDD" id="cd11288">
    <property type="entry name" value="gelsolin_S5_like"/>
    <property type="match status" value="1"/>
</dbReference>
<keyword evidence="6" id="KW-1185">Reference proteome</keyword>
<dbReference type="InterPro" id="IPR007122">
    <property type="entry name" value="Villin/Gelsolin"/>
</dbReference>
<evidence type="ECO:0000256" key="1">
    <source>
        <dbReference type="ARBA" id="ARBA00022467"/>
    </source>
</evidence>
<dbReference type="PROSITE" id="PS51089">
    <property type="entry name" value="HP"/>
    <property type="match status" value="1"/>
</dbReference>
<dbReference type="GO" id="GO:0007015">
    <property type="term" value="P:actin filament organization"/>
    <property type="evidence" value="ECO:0007669"/>
    <property type="project" value="UniProtKB-ARBA"/>
</dbReference>
<sequence>MSLNGKDTDQAFQSAGTKPGLEIWCIENLQLVPVSKSSHGKFYCGSSYVILHTVVPKSGPPQHDIHYWLGNDTGKVDSVLASDKALELDEALGSCTVQYREVQGQETEKFLSYFKPCIIPVEGVYSSRQGQSNGETYQIKLLTCKGDHVVHVKEVPFSRSSLNHNDVFILDTASKIYLFSGCNSTIQERAKALEVVQYVKDTKHGGKCEVVTIEDGKFVGDHEVGEFWSLFGGYAPIPRESPSFFQDHSDAQSGNLFWITLQGKLSPCGSGSFTRELLEADKCYMLDCDSEIFVWLGRLTSVTERKTSISAAEDFLRNHDRSAGTHLSVITEGLESSKFRSYFTDWPQKVEPRLYEEGREKVAAIFKQHGYEVKELPEEELEPLIDCKGTIKSRCDGLSVRSCVSYAHACPAKWLGYVWRVDGDEWTLVPVPEQKKLYSGDCYIVQYTYPGNGRDENLFYAWIGRDSVPVSMALPAQQFTEDRRDAITHTNAIIDSMKGGPVMAQVVQDKEPDQFFFIFQTLIVYKGGKSKRYKEFIAEKGIADETYDESKEALFRIQGTSPTHMQAIQVDHVSSSLNSSYCYILQTGTCGFTWIGNLSSARDHNLLDTILEFLNPKWQPVSVREGNEPDTFWEALGGKTEIILAVLNMSNGGLFLGCLVQIPYSGDCKVKEIYNFTQDDLTTEDVLVLDCHNELYVWVGSHSKAKSKEQALTFALKFIEKDVLTEGLSLEMPIYVVAEGHEPSYFTRFFEWDSSKANMHGNSFERKLAELKGKQQSLEAPLRHSRKAYSREPTPEGLRSGFGSPIGRFRSPSPAPRVPRSSRKSPTNHLQFSSPETIRKLFPESPTQASPVFVSLAVLDSPPVETTSSPAENAGSAEAERNGACGDINLQIYPYERLKVMSSDPAKGIDVAKREAYLSDEEFEAKFQMTKGNFYKLPKWKQNKLKMALNLF</sequence>
<dbReference type="Gene3D" id="3.40.20.10">
    <property type="entry name" value="Severin"/>
    <property type="match status" value="6"/>
</dbReference>
<comment type="caution">
    <text evidence="5">The sequence shown here is derived from an EMBL/GenBank/DDBJ whole genome shotgun (WGS) entry which is preliminary data.</text>
</comment>
<accession>A0AA87ZFK6</accession>
<evidence type="ECO:0000256" key="2">
    <source>
        <dbReference type="ARBA" id="ARBA00022737"/>
    </source>
</evidence>
<proteinExistence type="predicted"/>
<keyword evidence="2" id="KW-0677">Repeat</keyword>
<dbReference type="PANTHER" id="PTHR11977:SF25">
    <property type="entry name" value="VILLIN-1"/>
    <property type="match status" value="1"/>
</dbReference>
<dbReference type="Pfam" id="PF02209">
    <property type="entry name" value="VHP"/>
    <property type="match status" value="1"/>
</dbReference>
<dbReference type="InterPro" id="IPR003128">
    <property type="entry name" value="Villin_headpiece"/>
</dbReference>
<evidence type="ECO:0000313" key="6">
    <source>
        <dbReference type="Proteomes" id="UP001187192"/>
    </source>
</evidence>
<protein>
    <recommendedName>
        <fullName evidence="4">HP domain-containing protein</fullName>
    </recommendedName>
</protein>
<dbReference type="SMART" id="SM00153">
    <property type="entry name" value="VHP"/>
    <property type="match status" value="1"/>
</dbReference>
<dbReference type="PRINTS" id="PR00597">
    <property type="entry name" value="GELSOLIN"/>
</dbReference>
<dbReference type="GO" id="GO:0051015">
    <property type="term" value="F:actin filament binding"/>
    <property type="evidence" value="ECO:0007669"/>
    <property type="project" value="InterPro"/>
</dbReference>
<reference evidence="5" key="1">
    <citation type="submission" date="2023-07" db="EMBL/GenBank/DDBJ databases">
        <title>draft genome sequence of fig (Ficus carica).</title>
        <authorList>
            <person name="Takahashi T."/>
            <person name="Nishimura K."/>
        </authorList>
    </citation>
    <scope>NUCLEOTIDE SEQUENCE</scope>
</reference>
<organism evidence="5 6">
    <name type="scientific">Ficus carica</name>
    <name type="common">Common fig</name>
    <dbReference type="NCBI Taxonomy" id="3494"/>
    <lineage>
        <taxon>Eukaryota</taxon>
        <taxon>Viridiplantae</taxon>
        <taxon>Streptophyta</taxon>
        <taxon>Embryophyta</taxon>
        <taxon>Tracheophyta</taxon>
        <taxon>Spermatophyta</taxon>
        <taxon>Magnoliopsida</taxon>
        <taxon>eudicotyledons</taxon>
        <taxon>Gunneridae</taxon>
        <taxon>Pentapetalae</taxon>
        <taxon>rosids</taxon>
        <taxon>fabids</taxon>
        <taxon>Rosales</taxon>
        <taxon>Moraceae</taxon>
        <taxon>Ficeae</taxon>
        <taxon>Ficus</taxon>
    </lineage>
</organism>
<dbReference type="CDD" id="cd11289">
    <property type="entry name" value="gelsolin_S2_like"/>
    <property type="match status" value="1"/>
</dbReference>
<dbReference type="InterPro" id="IPR036886">
    <property type="entry name" value="Villin_headpiece_dom_sf"/>
</dbReference>
<dbReference type="Pfam" id="PF00626">
    <property type="entry name" value="Gelsolin"/>
    <property type="match status" value="4"/>
</dbReference>
<dbReference type="SUPFAM" id="SSF55753">
    <property type="entry name" value="Actin depolymerizing proteins"/>
    <property type="match status" value="6"/>
</dbReference>
<dbReference type="InterPro" id="IPR029006">
    <property type="entry name" value="ADF-H/Gelsolin-like_dom_sf"/>
</dbReference>
<name>A0AA87ZFK6_FICCA</name>
<dbReference type="CDD" id="cd11292">
    <property type="entry name" value="gelsolin_S3_like"/>
    <property type="match status" value="1"/>
</dbReference>
<dbReference type="Gene3D" id="1.10.950.10">
    <property type="entry name" value="Villin headpiece domain"/>
    <property type="match status" value="1"/>
</dbReference>
<dbReference type="AlphaFoldDB" id="A0AA87ZFK6"/>
<gene>
    <name evidence="5" type="ORF">TIFTF001_000253</name>
</gene>
<evidence type="ECO:0000313" key="5">
    <source>
        <dbReference type="EMBL" id="GMN23781.1"/>
    </source>
</evidence>
<dbReference type="InterPro" id="IPR007123">
    <property type="entry name" value="Gelsolin-like_dom"/>
</dbReference>
<evidence type="ECO:0000259" key="4">
    <source>
        <dbReference type="PROSITE" id="PS51089"/>
    </source>
</evidence>
<dbReference type="FunFam" id="3.40.20.10:FF:000001">
    <property type="entry name" value="Gelsolin"/>
    <property type="match status" value="1"/>
</dbReference>
<dbReference type="GO" id="GO:0051693">
    <property type="term" value="P:actin filament capping"/>
    <property type="evidence" value="ECO:0007669"/>
    <property type="project" value="UniProtKB-KW"/>
</dbReference>
<evidence type="ECO:0000256" key="3">
    <source>
        <dbReference type="SAM" id="MobiDB-lite"/>
    </source>
</evidence>
<feature type="domain" description="HP" evidence="4">
    <location>
        <begin position="887"/>
        <end position="952"/>
    </location>
</feature>
<dbReference type="PANTHER" id="PTHR11977">
    <property type="entry name" value="VILLIN"/>
    <property type="match status" value="1"/>
</dbReference>
<dbReference type="Proteomes" id="UP001187192">
    <property type="component" value="Unassembled WGS sequence"/>
</dbReference>